<proteinExistence type="predicted"/>
<accession>A0ACC2S2W1</accession>
<dbReference type="Proteomes" id="UP001165960">
    <property type="component" value="Unassembled WGS sequence"/>
</dbReference>
<evidence type="ECO:0000313" key="2">
    <source>
        <dbReference type="Proteomes" id="UP001165960"/>
    </source>
</evidence>
<dbReference type="EMBL" id="QTSX02005897">
    <property type="protein sequence ID" value="KAJ9056637.1"/>
    <property type="molecule type" value="Genomic_DNA"/>
</dbReference>
<name>A0ACC2S2W1_9FUNG</name>
<protein>
    <submittedName>
        <fullName evidence="1">Uncharacterized protein</fullName>
    </submittedName>
</protein>
<sequence length="82" mass="9396">MPFWNGDTYGIEYPNCMDTGHYVLMDISLVVFAVYAGNLANRGMCQDKVERELVIIDQIGNDDITNEEETVRVYLEMIALEE</sequence>
<comment type="caution">
    <text evidence="1">The sequence shown here is derived from an EMBL/GenBank/DDBJ whole genome shotgun (WGS) entry which is preliminary data.</text>
</comment>
<gene>
    <name evidence="1" type="ORF">DSO57_1030907</name>
</gene>
<keyword evidence="2" id="KW-1185">Reference proteome</keyword>
<organism evidence="1 2">
    <name type="scientific">Entomophthora muscae</name>
    <dbReference type="NCBI Taxonomy" id="34485"/>
    <lineage>
        <taxon>Eukaryota</taxon>
        <taxon>Fungi</taxon>
        <taxon>Fungi incertae sedis</taxon>
        <taxon>Zoopagomycota</taxon>
        <taxon>Entomophthoromycotina</taxon>
        <taxon>Entomophthoromycetes</taxon>
        <taxon>Entomophthorales</taxon>
        <taxon>Entomophthoraceae</taxon>
        <taxon>Entomophthora</taxon>
    </lineage>
</organism>
<reference evidence="1" key="1">
    <citation type="submission" date="2022-04" db="EMBL/GenBank/DDBJ databases">
        <title>Genome of the entomopathogenic fungus Entomophthora muscae.</title>
        <authorList>
            <person name="Elya C."/>
            <person name="Lovett B.R."/>
            <person name="Lee E."/>
            <person name="Macias A.M."/>
            <person name="Hajek A.E."/>
            <person name="De Bivort B.L."/>
            <person name="Kasson M.T."/>
            <person name="De Fine Licht H.H."/>
            <person name="Stajich J.E."/>
        </authorList>
    </citation>
    <scope>NUCLEOTIDE SEQUENCE</scope>
    <source>
        <strain evidence="1">Berkeley</strain>
    </source>
</reference>
<evidence type="ECO:0000313" key="1">
    <source>
        <dbReference type="EMBL" id="KAJ9056637.1"/>
    </source>
</evidence>